<reference evidence="2" key="2">
    <citation type="submission" date="2020-11" db="EMBL/GenBank/DDBJ databases">
        <authorList>
            <person name="McCartney M.A."/>
            <person name="Auch B."/>
            <person name="Kono T."/>
            <person name="Mallez S."/>
            <person name="Becker A."/>
            <person name="Gohl D.M."/>
            <person name="Silverstein K.A.T."/>
            <person name="Koren S."/>
            <person name="Bechman K.B."/>
            <person name="Herman A."/>
            <person name="Abrahante J.E."/>
            <person name="Garbe J."/>
        </authorList>
    </citation>
    <scope>NUCLEOTIDE SEQUENCE</scope>
    <source>
        <strain evidence="2">Duluth1</strain>
        <tissue evidence="2">Whole animal</tissue>
    </source>
</reference>
<feature type="coiled-coil region" evidence="1">
    <location>
        <begin position="4"/>
        <end position="107"/>
    </location>
</feature>
<keyword evidence="1" id="KW-0175">Coiled coil</keyword>
<protein>
    <submittedName>
        <fullName evidence="2">Uncharacterized protein</fullName>
    </submittedName>
</protein>
<sequence length="187" mass="21502">MIDLEKKQKEVDILKIKLAICKSEEKETLQNRLDIKEREVTTLQGLKDGLEQRNALLKTMLEKAKNTCDQGGTNDLSNIMKPSIEEEIRLEMVCDALKTELEKIKREYDSVHGIETYRSQEDASGRMGSWYANENVSFSASERQILVKRLEECKGASESSTFWTYFAAVFTEMMGFVDRCIAIARER</sequence>
<comment type="caution">
    <text evidence="2">The sequence shown here is derived from an EMBL/GenBank/DDBJ whole genome shotgun (WGS) entry which is preliminary data.</text>
</comment>
<keyword evidence="3" id="KW-1185">Reference proteome</keyword>
<evidence type="ECO:0000256" key="1">
    <source>
        <dbReference type="SAM" id="Coils"/>
    </source>
</evidence>
<organism evidence="2 3">
    <name type="scientific">Dreissena polymorpha</name>
    <name type="common">Zebra mussel</name>
    <name type="synonym">Mytilus polymorpha</name>
    <dbReference type="NCBI Taxonomy" id="45954"/>
    <lineage>
        <taxon>Eukaryota</taxon>
        <taxon>Metazoa</taxon>
        <taxon>Spiralia</taxon>
        <taxon>Lophotrochozoa</taxon>
        <taxon>Mollusca</taxon>
        <taxon>Bivalvia</taxon>
        <taxon>Autobranchia</taxon>
        <taxon>Heteroconchia</taxon>
        <taxon>Euheterodonta</taxon>
        <taxon>Imparidentia</taxon>
        <taxon>Neoheterodontei</taxon>
        <taxon>Myida</taxon>
        <taxon>Dreissenoidea</taxon>
        <taxon>Dreissenidae</taxon>
        <taxon>Dreissena</taxon>
    </lineage>
</organism>
<accession>A0A9D4BK98</accession>
<reference evidence="2" key="1">
    <citation type="journal article" date="2019" name="bioRxiv">
        <title>The Genome of the Zebra Mussel, Dreissena polymorpha: A Resource for Invasive Species Research.</title>
        <authorList>
            <person name="McCartney M.A."/>
            <person name="Auch B."/>
            <person name="Kono T."/>
            <person name="Mallez S."/>
            <person name="Zhang Y."/>
            <person name="Obille A."/>
            <person name="Becker A."/>
            <person name="Abrahante J.E."/>
            <person name="Garbe J."/>
            <person name="Badalamenti J.P."/>
            <person name="Herman A."/>
            <person name="Mangelson H."/>
            <person name="Liachko I."/>
            <person name="Sullivan S."/>
            <person name="Sone E.D."/>
            <person name="Koren S."/>
            <person name="Silverstein K.A.T."/>
            <person name="Beckman K.B."/>
            <person name="Gohl D.M."/>
        </authorList>
    </citation>
    <scope>NUCLEOTIDE SEQUENCE</scope>
    <source>
        <strain evidence="2">Duluth1</strain>
        <tissue evidence="2">Whole animal</tissue>
    </source>
</reference>
<evidence type="ECO:0000313" key="2">
    <source>
        <dbReference type="EMBL" id="KAH3697899.1"/>
    </source>
</evidence>
<dbReference type="AlphaFoldDB" id="A0A9D4BK98"/>
<name>A0A9D4BK98_DREPO</name>
<dbReference type="Proteomes" id="UP000828390">
    <property type="component" value="Unassembled WGS sequence"/>
</dbReference>
<evidence type="ECO:0000313" key="3">
    <source>
        <dbReference type="Proteomes" id="UP000828390"/>
    </source>
</evidence>
<dbReference type="EMBL" id="JAIWYP010000016">
    <property type="protein sequence ID" value="KAH3697899.1"/>
    <property type="molecule type" value="Genomic_DNA"/>
</dbReference>
<proteinExistence type="predicted"/>
<gene>
    <name evidence="2" type="ORF">DPMN_085411</name>
</gene>